<evidence type="ECO:0000256" key="1">
    <source>
        <dbReference type="ARBA" id="ARBA00022729"/>
    </source>
</evidence>
<dbReference type="RefSeq" id="WP_109245454.1">
    <property type="nucleotide sequence ID" value="NZ_BFFO01000003.1"/>
</dbReference>
<dbReference type="AlphaFoldDB" id="A0A2R5HEJ0"/>
<gene>
    <name evidence="4" type="primary">ycdA</name>
    <name evidence="4" type="ORF">NtB2_00595</name>
</gene>
<dbReference type="InterPro" id="IPR029050">
    <property type="entry name" value="Immunoprotect_excell_Ig-like"/>
</dbReference>
<dbReference type="EMBL" id="BFFO01000003">
    <property type="protein sequence ID" value="GBG96483.1"/>
    <property type="molecule type" value="Genomic_DNA"/>
</dbReference>
<dbReference type="InterPro" id="IPR029051">
    <property type="entry name" value="DUF4352"/>
</dbReference>
<reference evidence="4 5" key="1">
    <citation type="journal article" date="2018" name="Genome Announc.">
        <title>Draft Genome Sequence of Lactococcus sp. Strain NtB2 (JCM 32569), Isolated from the Gut of the Higher Termite Nasutitermes takasagoensis.</title>
        <authorList>
            <person name="Noda S."/>
            <person name="Aihara C."/>
            <person name="Yuki M."/>
            <person name="Ohkuma M."/>
        </authorList>
    </citation>
    <scope>NUCLEOTIDE SEQUENCE [LARGE SCALE GENOMIC DNA]</scope>
    <source>
        <strain evidence="4 5">NtB2</strain>
    </source>
</reference>
<evidence type="ECO:0000256" key="2">
    <source>
        <dbReference type="SAM" id="SignalP"/>
    </source>
</evidence>
<dbReference type="Proteomes" id="UP000245021">
    <property type="component" value="Unassembled WGS sequence"/>
</dbReference>
<keyword evidence="5" id="KW-1185">Reference proteome</keyword>
<comment type="caution">
    <text evidence="4">The sequence shown here is derived from an EMBL/GenBank/DDBJ whole genome shotgun (WGS) entry which is preliminary data.</text>
</comment>
<dbReference type="Gene3D" id="2.60.40.1240">
    <property type="match status" value="1"/>
</dbReference>
<evidence type="ECO:0000313" key="5">
    <source>
        <dbReference type="Proteomes" id="UP000245021"/>
    </source>
</evidence>
<dbReference type="PROSITE" id="PS51257">
    <property type="entry name" value="PROKAR_LIPOPROTEIN"/>
    <property type="match status" value="1"/>
</dbReference>
<proteinExistence type="predicted"/>
<accession>A0A2R5HEJ0</accession>
<name>A0A2R5HEJ0_9LACT</name>
<protein>
    <submittedName>
        <fullName evidence="4">Putative lipoprotein YcdA</fullName>
    </submittedName>
</protein>
<feature type="signal peptide" evidence="2">
    <location>
        <begin position="1"/>
        <end position="28"/>
    </location>
</feature>
<keyword evidence="1 2" id="KW-0732">Signal</keyword>
<evidence type="ECO:0000313" key="4">
    <source>
        <dbReference type="EMBL" id="GBG96483.1"/>
    </source>
</evidence>
<dbReference type="OrthoDB" id="2148879at2"/>
<evidence type="ECO:0000259" key="3">
    <source>
        <dbReference type="Pfam" id="PF11611"/>
    </source>
</evidence>
<keyword evidence="4" id="KW-0449">Lipoprotein</keyword>
<dbReference type="Pfam" id="PF11611">
    <property type="entry name" value="DUF4352"/>
    <property type="match status" value="1"/>
</dbReference>
<feature type="domain" description="DUF4352" evidence="3">
    <location>
        <begin position="44"/>
        <end position="141"/>
    </location>
</feature>
<organism evidence="4 5">
    <name type="scientific">Lactococcus termiticola</name>
    <dbReference type="NCBI Taxonomy" id="2169526"/>
    <lineage>
        <taxon>Bacteria</taxon>
        <taxon>Bacillati</taxon>
        <taxon>Bacillota</taxon>
        <taxon>Bacilli</taxon>
        <taxon>Lactobacillales</taxon>
        <taxon>Streptococcaceae</taxon>
        <taxon>Lactococcus</taxon>
    </lineage>
</organism>
<feature type="chain" id="PRO_5015348431" evidence="2">
    <location>
        <begin position="29"/>
        <end position="357"/>
    </location>
</feature>
<sequence>MKMKHSLMFAAAALAGLSLLSGCGNSNKAEAKLDIKSGTYVLQEGKNVDTDEGYLALNIDMKNTSGKTIDGIYDGSFKLYDDKGNQISTESVYADGSDSKFKTLSMGNLAPDKDLVGYLVFQVDKGQKYELHYSPMPTSKDKPKDIVVKVDSSKYSDPTVNLKKMAQGYVDNVFLAKTSEVSGLSNDLKKAHNDFNSLFAKNFDKELNIDSYYQPSQAELDKVVTSFEAENAKRGTVEYTVSSMFPDYAVVKVSPSVLDFDDLNADSITTDWVNANEGKFDDYDAAMKAAAKNLIQNLPTKFSSITPSQPSTMSSGGEKLILTKGSDGKWKVNDTDSDSNYDFKQLQSDFMGGVSNY</sequence>